<dbReference type="SUPFAM" id="SSF54928">
    <property type="entry name" value="RNA-binding domain, RBD"/>
    <property type="match status" value="1"/>
</dbReference>
<evidence type="ECO:0000256" key="1">
    <source>
        <dbReference type="ARBA" id="ARBA00022884"/>
    </source>
</evidence>
<dbReference type="Gene3D" id="3.30.70.330">
    <property type="match status" value="1"/>
</dbReference>
<dbReference type="GO" id="GO:0003723">
    <property type="term" value="F:RNA binding"/>
    <property type="evidence" value="ECO:0007669"/>
    <property type="project" value="UniProtKB-UniRule"/>
</dbReference>
<evidence type="ECO:0000259" key="4">
    <source>
        <dbReference type="PROSITE" id="PS50102"/>
    </source>
</evidence>
<feature type="region of interest" description="Disordered" evidence="3">
    <location>
        <begin position="442"/>
        <end position="470"/>
    </location>
</feature>
<keyword evidence="1 2" id="KW-0694">RNA-binding</keyword>
<dbReference type="VEuPathDB" id="FungiDB:DNF11_1916"/>
<dbReference type="OrthoDB" id="48036at2759"/>
<dbReference type="Proteomes" id="UP000269793">
    <property type="component" value="Chromosome III"/>
</dbReference>
<feature type="region of interest" description="Disordered" evidence="3">
    <location>
        <begin position="527"/>
        <end position="553"/>
    </location>
</feature>
<dbReference type="EMBL" id="CP033150">
    <property type="protein sequence ID" value="AYO42866.1"/>
    <property type="molecule type" value="Genomic_DNA"/>
</dbReference>
<organism evidence="5 6">
    <name type="scientific">Malassezia restricta (strain ATCC 96810 / NBRC 103918 / CBS 7877)</name>
    <name type="common">Seborrheic dermatitis infection agent</name>
    <dbReference type="NCBI Taxonomy" id="425264"/>
    <lineage>
        <taxon>Eukaryota</taxon>
        <taxon>Fungi</taxon>
        <taxon>Dikarya</taxon>
        <taxon>Basidiomycota</taxon>
        <taxon>Ustilaginomycotina</taxon>
        <taxon>Malasseziomycetes</taxon>
        <taxon>Malasseziales</taxon>
        <taxon>Malasseziaceae</taxon>
        <taxon>Malassezia</taxon>
    </lineage>
</organism>
<protein>
    <recommendedName>
        <fullName evidence="4">RRM domain-containing protein</fullName>
    </recommendedName>
</protein>
<name>A0A3G2S509_MALR7</name>
<dbReference type="AlphaFoldDB" id="A0A3G2S509"/>
<dbReference type="InterPro" id="IPR035979">
    <property type="entry name" value="RBD_domain_sf"/>
</dbReference>
<sequence>MSGRFSHPLTEYPMSMYVTESFSGTDAPDPHASASIGMDGRTATMKPTTLKGTYPLSGWNAARSTSAARTNTYPFIGKDQRDWNNASMYATQGNSVARHGSEFPVGMDMLGATHDARTSAGASNWEWSAAPKVPRMPFPSEVVDESRYSSVPSTMHLGWAPNVKPMPGGSHGLDTLPMRSIPAPYSSSYGLHGRKDTFANERPTQEITTLFLAGFPDDITEREFANMFLFAKGFEASMLKHPTTNGAQKPEESADSRRANEKLRTAGSEKEMRESESQTSRNKQIIGFAKFSTREEALQARDVLNGFRIDSDRGCILKAELAKKNLHTKRSVPFVVSKHTHPVLSTRAMSMYDMQNVSQDGPMSAPAMLNSVRGMSVPRPLQSLDVYMNDPRTTWNESLGSPQRAAYGTPEISPNNALGDVTRVNSPINDMVVRLESFSRNIPTYAGSNPSAEDRRSDSPSAPCSSLGNADVGFQGADVMSSSLELPPRLQTRVSDDAISRAEQQFQHLSMSRSTCSPLLNASQGVYEPHASASNSTPPVSLATDPLPSEASL</sequence>
<evidence type="ECO:0000256" key="3">
    <source>
        <dbReference type="SAM" id="MobiDB-lite"/>
    </source>
</evidence>
<evidence type="ECO:0000313" key="5">
    <source>
        <dbReference type="EMBL" id="AYO42866.1"/>
    </source>
</evidence>
<dbReference type="PROSITE" id="PS50102">
    <property type="entry name" value="RRM"/>
    <property type="match status" value="1"/>
</dbReference>
<feature type="compositionally biased region" description="Polar residues" evidence="3">
    <location>
        <begin position="442"/>
        <end position="451"/>
    </location>
</feature>
<reference evidence="5 6" key="1">
    <citation type="submission" date="2018-10" db="EMBL/GenBank/DDBJ databases">
        <title>Complete genome sequence of Malassezia restricta CBS 7877.</title>
        <authorList>
            <person name="Morand S.C."/>
            <person name="Bertignac M."/>
            <person name="Iltis A."/>
            <person name="Kolder I."/>
            <person name="Pirovano W."/>
            <person name="Jourdain R."/>
            <person name="Clavaud C."/>
        </authorList>
    </citation>
    <scope>NUCLEOTIDE SEQUENCE [LARGE SCALE GENOMIC DNA]</scope>
    <source>
        <strain evidence="5 6">CBS 7877</strain>
    </source>
</reference>
<evidence type="ECO:0000313" key="6">
    <source>
        <dbReference type="Proteomes" id="UP000269793"/>
    </source>
</evidence>
<dbReference type="PANTHER" id="PTHR10501">
    <property type="entry name" value="U1 SMALL NUCLEAR RIBONUCLEOPROTEIN A/U2 SMALL NUCLEAR RIBONUCLEOPROTEIN B"/>
    <property type="match status" value="1"/>
</dbReference>
<dbReference type="InterPro" id="IPR000504">
    <property type="entry name" value="RRM_dom"/>
</dbReference>
<proteinExistence type="predicted"/>
<feature type="compositionally biased region" description="Basic and acidic residues" evidence="3">
    <location>
        <begin position="249"/>
        <end position="276"/>
    </location>
</feature>
<gene>
    <name evidence="5" type="ORF">DNF11_1916</name>
</gene>
<evidence type="ECO:0000256" key="2">
    <source>
        <dbReference type="PROSITE-ProRule" id="PRU00176"/>
    </source>
</evidence>
<keyword evidence="6" id="KW-1185">Reference proteome</keyword>
<feature type="compositionally biased region" description="Polar residues" evidence="3">
    <location>
        <begin position="459"/>
        <end position="468"/>
    </location>
</feature>
<dbReference type="InterPro" id="IPR012677">
    <property type="entry name" value="Nucleotide-bd_a/b_plait_sf"/>
</dbReference>
<accession>A0A3G2S509</accession>
<feature type="domain" description="RRM" evidence="4">
    <location>
        <begin position="208"/>
        <end position="324"/>
    </location>
</feature>
<feature type="region of interest" description="Disordered" evidence="3">
    <location>
        <begin position="241"/>
        <end position="281"/>
    </location>
</feature>